<evidence type="ECO:0000313" key="1">
    <source>
        <dbReference type="EMBL" id="EOG19507.1"/>
    </source>
</evidence>
<dbReference type="EMBL" id="AIVF01000088">
    <property type="protein sequence ID" value="EOG19507.1"/>
    <property type="molecule type" value="Genomic_DNA"/>
</dbReference>
<proteinExistence type="predicted"/>
<reference evidence="1 2" key="1">
    <citation type="submission" date="2013-02" db="EMBL/GenBank/DDBJ databases">
        <title>The Genome Sequence of Enterococcus faecium VRE_84.</title>
        <authorList>
            <consortium name="The Broad Institute Genome Sequencing Platform"/>
            <consortium name="The Broad Institute Genome Sequencing Center for Infectious Disease"/>
            <person name="Earl A.M."/>
            <person name="Gilmore M.S."/>
            <person name="Lebreton F."/>
            <person name="Hammerum A.M."/>
            <person name="Jensen L.B."/>
            <person name="Guardabassi L."/>
            <person name="Walker B."/>
            <person name="Young S.K."/>
            <person name="Zeng Q."/>
            <person name="Gargeya S."/>
            <person name="Fitzgerald M."/>
            <person name="Haas B."/>
            <person name="Abouelleil A."/>
            <person name="Alvarado L."/>
            <person name="Arachchi H.M."/>
            <person name="Berlin A.M."/>
            <person name="Chapman S.B."/>
            <person name="Dewar J."/>
            <person name="Goldberg J."/>
            <person name="Griggs A."/>
            <person name="Gujja S."/>
            <person name="Hansen M."/>
            <person name="Howarth C."/>
            <person name="Imamovic A."/>
            <person name="Larimer J."/>
            <person name="McCowan C."/>
            <person name="Murphy C."/>
            <person name="Neiman D."/>
            <person name="Pearson M."/>
            <person name="Priest M."/>
            <person name="Roberts A."/>
            <person name="Saif S."/>
            <person name="Shea T."/>
            <person name="Sisk P."/>
            <person name="Sykes S."/>
            <person name="Wortman J."/>
            <person name="Nusbaum C."/>
            <person name="Birren B."/>
        </authorList>
    </citation>
    <scope>NUCLEOTIDE SEQUENCE [LARGE SCALE GENOMIC DNA]</scope>
    <source>
        <strain evidence="1 2">VRE 84</strain>
    </source>
</reference>
<protein>
    <recommendedName>
        <fullName evidence="3">Lipoprotein</fullName>
    </recommendedName>
</protein>
<sequence>MGQYHYKLVNKPIALVMGLVLVLFLTSCSKKQEIQKTDLIPFLGTWQTKDHSERLVITNLNTSKNIEQYTILVKENNHKIQIIDKNLNINEQVFIYKATNNLLTLRSNKKQLDYTFSLDSPKKLVFILTTNDGTEGTAKPIEFFKAD</sequence>
<evidence type="ECO:0008006" key="3">
    <source>
        <dbReference type="Google" id="ProtNLM"/>
    </source>
</evidence>
<organism evidence="1 2">
    <name type="scientific">Enterococcus faecium EnGen0180</name>
    <dbReference type="NCBI Taxonomy" id="1157475"/>
    <lineage>
        <taxon>Bacteria</taxon>
        <taxon>Bacillati</taxon>
        <taxon>Bacillota</taxon>
        <taxon>Bacilli</taxon>
        <taxon>Lactobacillales</taxon>
        <taxon>Enterococcaceae</taxon>
        <taxon>Enterococcus</taxon>
    </lineage>
</organism>
<evidence type="ECO:0000313" key="2">
    <source>
        <dbReference type="Proteomes" id="UP000013834"/>
    </source>
</evidence>
<gene>
    <name evidence="1" type="ORF">SMG_03234</name>
</gene>
<dbReference type="PROSITE" id="PS51257">
    <property type="entry name" value="PROKAR_LIPOPROTEIN"/>
    <property type="match status" value="1"/>
</dbReference>
<name>A0A829EUX4_ENTFC</name>
<accession>A0A829EUX4</accession>
<dbReference type="RefSeq" id="WP_002318191.1">
    <property type="nucleotide sequence ID" value="NZ_KB948161.1"/>
</dbReference>
<dbReference type="AlphaFoldDB" id="A0A829EUX4"/>
<dbReference type="Proteomes" id="UP000013834">
    <property type="component" value="Unassembled WGS sequence"/>
</dbReference>
<comment type="caution">
    <text evidence="1">The sequence shown here is derived from an EMBL/GenBank/DDBJ whole genome shotgun (WGS) entry which is preliminary data.</text>
</comment>